<accession>A0A1G4M9H7</accession>
<evidence type="ECO:0000313" key="3">
    <source>
        <dbReference type="EMBL" id="SCW00506.1"/>
    </source>
</evidence>
<reference evidence="3 4" key="1">
    <citation type="submission" date="2016-03" db="EMBL/GenBank/DDBJ databases">
        <authorList>
            <person name="Devillers H."/>
        </authorList>
    </citation>
    <scope>NUCLEOTIDE SEQUENCE [LARGE SCALE GENOMIC DNA]</scope>
    <source>
        <strain evidence="3">CBS 6772</strain>
    </source>
</reference>
<gene>
    <name evidence="3" type="ORF">LAFE_0C05688G</name>
</gene>
<evidence type="ECO:0000256" key="2">
    <source>
        <dbReference type="SAM" id="SignalP"/>
    </source>
</evidence>
<organism evidence="3 4">
    <name type="scientific">Lachancea fermentati</name>
    <name type="common">Zygosaccharomyces fermentati</name>
    <dbReference type="NCBI Taxonomy" id="4955"/>
    <lineage>
        <taxon>Eukaryota</taxon>
        <taxon>Fungi</taxon>
        <taxon>Dikarya</taxon>
        <taxon>Ascomycota</taxon>
        <taxon>Saccharomycotina</taxon>
        <taxon>Saccharomycetes</taxon>
        <taxon>Saccharomycetales</taxon>
        <taxon>Saccharomycetaceae</taxon>
        <taxon>Lachancea</taxon>
    </lineage>
</organism>
<feature type="signal peptide" evidence="2">
    <location>
        <begin position="1"/>
        <end position="24"/>
    </location>
</feature>
<feature type="chain" id="PRO_5009237285" evidence="2">
    <location>
        <begin position="25"/>
        <end position="176"/>
    </location>
</feature>
<proteinExistence type="predicted"/>
<protein>
    <submittedName>
        <fullName evidence="3">LAFE_0C05688g1_1</fullName>
    </submittedName>
</protein>
<evidence type="ECO:0000313" key="4">
    <source>
        <dbReference type="Proteomes" id="UP000190831"/>
    </source>
</evidence>
<evidence type="ECO:0000256" key="1">
    <source>
        <dbReference type="SAM" id="MobiDB-lite"/>
    </source>
</evidence>
<keyword evidence="2" id="KW-0732">Signal</keyword>
<name>A0A1G4M9H7_LACFM</name>
<sequence length="176" mass="18306">MGPAQTRAQRAARAAVCSVRGVLCVFVASAADGGRSRRMRMRCGAVCACVIVAQSELSHVRRAGRYRRSDSGQRAARGFSRGCSGTECGSEARRAPPRGRGAWVSAWPRALALARRSAASPRGEGPARNDNGAPTPLPTAAGRTGPRAQRAQRACKRKTGVCGAPDAAVRARVGGP</sequence>
<keyword evidence="4" id="KW-1185">Reference proteome</keyword>
<dbReference type="Proteomes" id="UP000190831">
    <property type="component" value="Chromosome C"/>
</dbReference>
<dbReference type="EMBL" id="LT598485">
    <property type="protein sequence ID" value="SCW00506.1"/>
    <property type="molecule type" value="Genomic_DNA"/>
</dbReference>
<feature type="region of interest" description="Disordered" evidence="1">
    <location>
        <begin position="63"/>
        <end position="101"/>
    </location>
</feature>
<dbReference type="AlphaFoldDB" id="A0A1G4M9H7"/>
<feature type="region of interest" description="Disordered" evidence="1">
    <location>
        <begin position="114"/>
        <end position="176"/>
    </location>
</feature>